<organism evidence="1 2">
    <name type="scientific">Bacillus wiedmannii</name>
    <dbReference type="NCBI Taxonomy" id="1890302"/>
    <lineage>
        <taxon>Bacteria</taxon>
        <taxon>Bacillati</taxon>
        <taxon>Bacillota</taxon>
        <taxon>Bacilli</taxon>
        <taxon>Bacillales</taxon>
        <taxon>Bacillaceae</taxon>
        <taxon>Bacillus</taxon>
        <taxon>Bacillus cereus group</taxon>
    </lineage>
</organism>
<dbReference type="Proteomes" id="UP000196052">
    <property type="component" value="Unassembled WGS sequence"/>
</dbReference>
<dbReference type="EMBL" id="FMBE01000013">
    <property type="protein sequence ID" value="SCC38427.1"/>
    <property type="molecule type" value="Genomic_DNA"/>
</dbReference>
<evidence type="ECO:0000313" key="2">
    <source>
        <dbReference type="Proteomes" id="UP000196052"/>
    </source>
</evidence>
<protein>
    <submittedName>
        <fullName evidence="1">Uncharacterized protein</fullName>
    </submittedName>
</protein>
<accession>A0A1C4E445</accession>
<name>A0A1C4E445_9BACI</name>
<reference evidence="2" key="1">
    <citation type="submission" date="2016-08" db="EMBL/GenBank/DDBJ databases">
        <authorList>
            <person name="Loux V."/>
            <person name="Rue O."/>
        </authorList>
    </citation>
    <scope>NUCLEOTIDE SEQUENCE [LARGE SCALE GENOMIC DNA]</scope>
    <source>
        <strain evidence="2">INRA Bc05-F1</strain>
    </source>
</reference>
<proteinExistence type="predicted"/>
<sequence>MVNANNKIEKRSERLYKALLVK</sequence>
<gene>
    <name evidence="1" type="ORF">BC05F1_03166</name>
</gene>
<dbReference type="AlphaFoldDB" id="A0A1C4E445"/>
<evidence type="ECO:0000313" key="1">
    <source>
        <dbReference type="EMBL" id="SCC38427.1"/>
    </source>
</evidence>